<reference evidence="1" key="1">
    <citation type="submission" date="2018-11" db="EMBL/GenBank/DDBJ databases">
        <authorList>
            <consortium name="Pathogen Informatics"/>
        </authorList>
    </citation>
    <scope>NUCLEOTIDE SEQUENCE</scope>
</reference>
<sequence>MYHVHGPTLEMMMHTMDSAQDPIDKTKQNNLTDLTVLAYSRDPSHSTNANHVNDLNEFDALVYLKNLADLNGPNKLNELNDLTNLSHLDDLNDLAYLNDSFPTDILNLNELFERSGLFNVTTDHSDPTNPNKPTDLAVPTDPVDTNYPAHPDDLNALAYWKGLTE</sequence>
<organism evidence="1 2">
    <name type="scientific">Protopolystoma xenopodis</name>
    <dbReference type="NCBI Taxonomy" id="117903"/>
    <lineage>
        <taxon>Eukaryota</taxon>
        <taxon>Metazoa</taxon>
        <taxon>Spiralia</taxon>
        <taxon>Lophotrochozoa</taxon>
        <taxon>Platyhelminthes</taxon>
        <taxon>Monogenea</taxon>
        <taxon>Polyopisthocotylea</taxon>
        <taxon>Polystomatidea</taxon>
        <taxon>Polystomatidae</taxon>
        <taxon>Protopolystoma</taxon>
    </lineage>
</organism>
<dbReference type="EMBL" id="CAAALY010001041">
    <property type="protein sequence ID" value="VEL07118.1"/>
    <property type="molecule type" value="Genomic_DNA"/>
</dbReference>
<dbReference type="AlphaFoldDB" id="A0A3S5AWU2"/>
<accession>A0A3S5AWU2</accession>
<comment type="caution">
    <text evidence="1">The sequence shown here is derived from an EMBL/GenBank/DDBJ whole genome shotgun (WGS) entry which is preliminary data.</text>
</comment>
<protein>
    <submittedName>
        <fullName evidence="1">Uncharacterized protein</fullName>
    </submittedName>
</protein>
<proteinExistence type="predicted"/>
<gene>
    <name evidence="1" type="ORF">PXEA_LOCUS558</name>
</gene>
<evidence type="ECO:0000313" key="1">
    <source>
        <dbReference type="EMBL" id="VEL07118.1"/>
    </source>
</evidence>
<name>A0A3S5AWU2_9PLAT</name>
<evidence type="ECO:0000313" key="2">
    <source>
        <dbReference type="Proteomes" id="UP000784294"/>
    </source>
</evidence>
<dbReference type="Proteomes" id="UP000784294">
    <property type="component" value="Unassembled WGS sequence"/>
</dbReference>
<keyword evidence="2" id="KW-1185">Reference proteome</keyword>